<feature type="domain" description="DUF6534" evidence="2">
    <location>
        <begin position="129"/>
        <end position="212"/>
    </location>
</feature>
<dbReference type="STRING" id="1314674.A0A0D7AWA4"/>
<name>A0A0D7AWA4_9AGAR</name>
<evidence type="ECO:0000313" key="3">
    <source>
        <dbReference type="EMBL" id="KIY62497.1"/>
    </source>
</evidence>
<protein>
    <recommendedName>
        <fullName evidence="2">DUF6534 domain-containing protein</fullName>
    </recommendedName>
</protein>
<feature type="transmembrane region" description="Helical" evidence="1">
    <location>
        <begin position="82"/>
        <end position="103"/>
    </location>
</feature>
<evidence type="ECO:0000313" key="4">
    <source>
        <dbReference type="Proteomes" id="UP000054007"/>
    </source>
</evidence>
<feature type="transmembrane region" description="Helical" evidence="1">
    <location>
        <begin position="49"/>
        <end position="70"/>
    </location>
</feature>
<dbReference type="EMBL" id="KN880778">
    <property type="protein sequence ID" value="KIY62497.1"/>
    <property type="molecule type" value="Genomic_DNA"/>
</dbReference>
<feature type="transmembrane region" description="Helical" evidence="1">
    <location>
        <begin position="163"/>
        <end position="185"/>
    </location>
</feature>
<dbReference type="InterPro" id="IPR045339">
    <property type="entry name" value="DUF6534"/>
</dbReference>
<organism evidence="3 4">
    <name type="scientific">Cylindrobasidium torrendii FP15055 ss-10</name>
    <dbReference type="NCBI Taxonomy" id="1314674"/>
    <lineage>
        <taxon>Eukaryota</taxon>
        <taxon>Fungi</taxon>
        <taxon>Dikarya</taxon>
        <taxon>Basidiomycota</taxon>
        <taxon>Agaricomycotina</taxon>
        <taxon>Agaricomycetes</taxon>
        <taxon>Agaricomycetidae</taxon>
        <taxon>Agaricales</taxon>
        <taxon>Marasmiineae</taxon>
        <taxon>Physalacriaceae</taxon>
        <taxon>Cylindrobasidium</taxon>
    </lineage>
</organism>
<keyword evidence="1" id="KW-0812">Transmembrane</keyword>
<evidence type="ECO:0000256" key="1">
    <source>
        <dbReference type="SAM" id="Phobius"/>
    </source>
</evidence>
<gene>
    <name evidence="3" type="ORF">CYLTODRAFT_174195</name>
</gene>
<proteinExistence type="predicted"/>
<reference evidence="3 4" key="1">
    <citation type="journal article" date="2015" name="Fungal Genet. Biol.">
        <title>Evolution of novel wood decay mechanisms in Agaricales revealed by the genome sequences of Fistulina hepatica and Cylindrobasidium torrendii.</title>
        <authorList>
            <person name="Floudas D."/>
            <person name="Held B.W."/>
            <person name="Riley R."/>
            <person name="Nagy L.G."/>
            <person name="Koehler G."/>
            <person name="Ransdell A.S."/>
            <person name="Younus H."/>
            <person name="Chow J."/>
            <person name="Chiniquy J."/>
            <person name="Lipzen A."/>
            <person name="Tritt A."/>
            <person name="Sun H."/>
            <person name="Haridas S."/>
            <person name="LaButti K."/>
            <person name="Ohm R.A."/>
            <person name="Kues U."/>
            <person name="Blanchette R.A."/>
            <person name="Grigoriev I.V."/>
            <person name="Minto R.E."/>
            <person name="Hibbett D.S."/>
        </authorList>
    </citation>
    <scope>NUCLEOTIDE SEQUENCE [LARGE SCALE GENOMIC DNA]</scope>
    <source>
        <strain evidence="3 4">FP15055 ss-10</strain>
    </source>
</reference>
<accession>A0A0D7AWA4</accession>
<dbReference type="PANTHER" id="PTHR40465">
    <property type="entry name" value="CHROMOSOME 1, WHOLE GENOME SHOTGUN SEQUENCE"/>
    <property type="match status" value="1"/>
</dbReference>
<sequence>MLSALLAVDFYVSAIVRYVASVASIQDEEGITFYLVEDSNYDATATWDWMFAAAQPAMTGIIAGAVQLFFSWRVKLLTHNIFIGIVLALGSLTSTGASLYIAYLISIPENSMPLASFKSVACVWMATASIVDVTITTSLVMYLRNHKTGIAETDMIVDRIIRLAIQTGMVTSICAITGLILFLVVRSHEHFIFNFILPKLYTNMLLTSLNSRVAWTAREPGEVDMTWNCARDTQAATLAGTRCTYSTGDRFPSA</sequence>
<dbReference type="Pfam" id="PF20152">
    <property type="entry name" value="DUF6534"/>
    <property type="match status" value="1"/>
</dbReference>
<keyword evidence="1" id="KW-0472">Membrane</keyword>
<keyword evidence="1" id="KW-1133">Transmembrane helix</keyword>
<dbReference type="PANTHER" id="PTHR40465:SF1">
    <property type="entry name" value="DUF6534 DOMAIN-CONTAINING PROTEIN"/>
    <property type="match status" value="1"/>
</dbReference>
<keyword evidence="4" id="KW-1185">Reference proteome</keyword>
<dbReference type="Proteomes" id="UP000054007">
    <property type="component" value="Unassembled WGS sequence"/>
</dbReference>
<dbReference type="AlphaFoldDB" id="A0A0D7AWA4"/>
<dbReference type="OrthoDB" id="3046394at2759"/>
<feature type="transmembrane region" description="Helical" evidence="1">
    <location>
        <begin position="123"/>
        <end position="143"/>
    </location>
</feature>
<evidence type="ECO:0000259" key="2">
    <source>
        <dbReference type="Pfam" id="PF20152"/>
    </source>
</evidence>